<feature type="transmembrane region" description="Helical" evidence="1">
    <location>
        <begin position="81"/>
        <end position="100"/>
    </location>
</feature>
<dbReference type="Proteomes" id="UP001240447">
    <property type="component" value="Unassembled WGS sequence"/>
</dbReference>
<dbReference type="EMBL" id="JAUSQM010000001">
    <property type="protein sequence ID" value="MDP9821997.1"/>
    <property type="molecule type" value="Genomic_DNA"/>
</dbReference>
<dbReference type="PANTHER" id="PTHR37312:SF1">
    <property type="entry name" value="MEMBRANE-BOUND ACYLTRANSFERASE YKRP-RELATED"/>
    <property type="match status" value="1"/>
</dbReference>
<keyword evidence="1" id="KW-0472">Membrane</keyword>
<keyword evidence="4" id="KW-1185">Reference proteome</keyword>
<keyword evidence="1" id="KW-0812">Transmembrane</keyword>
<dbReference type="Pfam" id="PF01757">
    <property type="entry name" value="Acyl_transf_3"/>
    <property type="match status" value="1"/>
</dbReference>
<dbReference type="InterPro" id="IPR002656">
    <property type="entry name" value="Acyl_transf_3_dom"/>
</dbReference>
<evidence type="ECO:0000259" key="2">
    <source>
        <dbReference type="Pfam" id="PF01757"/>
    </source>
</evidence>
<protein>
    <submittedName>
        <fullName evidence="3">Fucose 4-O-acetylase-like acetyltransferase</fullName>
    </submittedName>
</protein>
<feature type="transmembrane region" description="Helical" evidence="1">
    <location>
        <begin position="263"/>
        <end position="281"/>
    </location>
</feature>
<evidence type="ECO:0000313" key="4">
    <source>
        <dbReference type="Proteomes" id="UP001240447"/>
    </source>
</evidence>
<gene>
    <name evidence="3" type="ORF">J2S59_001806</name>
</gene>
<feature type="domain" description="Acyltransferase 3" evidence="2">
    <location>
        <begin position="18"/>
        <end position="317"/>
    </location>
</feature>
<reference evidence="3 4" key="1">
    <citation type="submission" date="2023-07" db="EMBL/GenBank/DDBJ databases">
        <title>Sequencing the genomes of 1000 actinobacteria strains.</title>
        <authorList>
            <person name="Klenk H.-P."/>
        </authorList>
    </citation>
    <scope>NUCLEOTIDE SEQUENCE [LARGE SCALE GENOMIC DNA]</scope>
    <source>
        <strain evidence="3 4">GD13</strain>
    </source>
</reference>
<feature type="transmembrane region" description="Helical" evidence="1">
    <location>
        <begin position="301"/>
        <end position="318"/>
    </location>
</feature>
<keyword evidence="1" id="KW-1133">Transmembrane helix</keyword>
<dbReference type="InterPro" id="IPR052734">
    <property type="entry name" value="Nod_factor_acetyltransferase"/>
</dbReference>
<name>A0ABT9NNJ1_9ACTN</name>
<feature type="transmembrane region" description="Helical" evidence="1">
    <location>
        <begin position="52"/>
        <end position="69"/>
    </location>
</feature>
<evidence type="ECO:0000313" key="3">
    <source>
        <dbReference type="EMBL" id="MDP9821997.1"/>
    </source>
</evidence>
<organism evidence="3 4">
    <name type="scientific">Nocardioides massiliensis</name>
    <dbReference type="NCBI Taxonomy" id="1325935"/>
    <lineage>
        <taxon>Bacteria</taxon>
        <taxon>Bacillati</taxon>
        <taxon>Actinomycetota</taxon>
        <taxon>Actinomycetes</taxon>
        <taxon>Propionibacteriales</taxon>
        <taxon>Nocardioidaceae</taxon>
        <taxon>Nocardioides</taxon>
    </lineage>
</organism>
<sequence length="374" mass="40420">MSSPPPRSSTAARPGRDAWLDNAKMALVTLVVVGHAWVLLPTSELEQSAYHALYVWHVPAFVMVTGYLSRSFAWTLPRFRSLLLTVAVPYVVFEAAMAAFRIGVGGEDLDRLFLDPHWPMWYLAALFLWRLVTPVFLRLRHPLLVAVAISLAGGVVGGDVLDIARTTGLLPFFVLGLRASAADLDRLRTTTWRVVGVLALVAVAIAGWLLHDAISMELLYWRSSYDEAGYGLAAGLLARTTLLVLAGVTALGALALVPRRRSWFSALGPATLIVYLFHGFAVKGVEYADVLGWATDLPVTGFVVVTFGAVALALALAAPPVSRSLNPAIDPLGTIDDLNVRTWSEQIPARDLAAPLPPESSGPVDLLRYPGNLR</sequence>
<feature type="transmembrane region" description="Helical" evidence="1">
    <location>
        <begin position="21"/>
        <end position="40"/>
    </location>
</feature>
<comment type="caution">
    <text evidence="3">The sequence shown here is derived from an EMBL/GenBank/DDBJ whole genome shotgun (WGS) entry which is preliminary data.</text>
</comment>
<proteinExistence type="predicted"/>
<dbReference type="PANTHER" id="PTHR37312">
    <property type="entry name" value="MEMBRANE-BOUND ACYLTRANSFERASE YKRP-RELATED"/>
    <property type="match status" value="1"/>
</dbReference>
<accession>A0ABT9NNJ1</accession>
<evidence type="ECO:0000256" key="1">
    <source>
        <dbReference type="SAM" id="Phobius"/>
    </source>
</evidence>
<feature type="transmembrane region" description="Helical" evidence="1">
    <location>
        <begin position="191"/>
        <end position="210"/>
    </location>
</feature>
<dbReference type="RefSeq" id="WP_068123999.1">
    <property type="nucleotide sequence ID" value="NZ_CCXJ01000681.1"/>
</dbReference>
<feature type="transmembrane region" description="Helical" evidence="1">
    <location>
        <begin position="120"/>
        <end position="137"/>
    </location>
</feature>
<feature type="transmembrane region" description="Helical" evidence="1">
    <location>
        <begin position="230"/>
        <end position="256"/>
    </location>
</feature>